<dbReference type="AlphaFoldDB" id="A0A0A8Y336"/>
<dbReference type="EMBL" id="GBRH01279728">
    <property type="protein sequence ID" value="JAD18167.1"/>
    <property type="molecule type" value="Transcribed_RNA"/>
</dbReference>
<organism evidence="1">
    <name type="scientific">Arundo donax</name>
    <name type="common">Giant reed</name>
    <name type="synonym">Donax arundinaceus</name>
    <dbReference type="NCBI Taxonomy" id="35708"/>
    <lineage>
        <taxon>Eukaryota</taxon>
        <taxon>Viridiplantae</taxon>
        <taxon>Streptophyta</taxon>
        <taxon>Embryophyta</taxon>
        <taxon>Tracheophyta</taxon>
        <taxon>Spermatophyta</taxon>
        <taxon>Magnoliopsida</taxon>
        <taxon>Liliopsida</taxon>
        <taxon>Poales</taxon>
        <taxon>Poaceae</taxon>
        <taxon>PACMAD clade</taxon>
        <taxon>Arundinoideae</taxon>
        <taxon>Arundineae</taxon>
        <taxon>Arundo</taxon>
    </lineage>
</organism>
<proteinExistence type="predicted"/>
<protein>
    <submittedName>
        <fullName evidence="1">Uncharacterized protein</fullName>
    </submittedName>
</protein>
<evidence type="ECO:0000313" key="1">
    <source>
        <dbReference type="EMBL" id="JAD18167.1"/>
    </source>
</evidence>
<name>A0A0A8Y336_ARUDO</name>
<accession>A0A0A8Y336</accession>
<reference evidence="1" key="2">
    <citation type="journal article" date="2015" name="Data Brief">
        <title>Shoot transcriptome of the giant reed, Arundo donax.</title>
        <authorList>
            <person name="Barrero R.A."/>
            <person name="Guerrero F.D."/>
            <person name="Moolhuijzen P."/>
            <person name="Goolsby J.A."/>
            <person name="Tidwell J."/>
            <person name="Bellgard S.E."/>
            <person name="Bellgard M.I."/>
        </authorList>
    </citation>
    <scope>NUCLEOTIDE SEQUENCE</scope>
    <source>
        <tissue evidence="1">Shoot tissue taken approximately 20 cm above the soil surface</tissue>
    </source>
</reference>
<sequence>MFHIFSAMSVFHIRDHNNKSEENVKITFIFSVLHGISSKIISSTLKQQCILRTNSCVSNHNK</sequence>
<reference evidence="1" key="1">
    <citation type="submission" date="2014-09" db="EMBL/GenBank/DDBJ databases">
        <authorList>
            <person name="Magalhaes I.L.F."/>
            <person name="Oliveira U."/>
            <person name="Santos F.R."/>
            <person name="Vidigal T.H.D.A."/>
            <person name="Brescovit A.D."/>
            <person name="Santos A.J."/>
        </authorList>
    </citation>
    <scope>NUCLEOTIDE SEQUENCE</scope>
    <source>
        <tissue evidence="1">Shoot tissue taken approximately 20 cm above the soil surface</tissue>
    </source>
</reference>